<evidence type="ECO:0000313" key="3">
    <source>
        <dbReference type="Proteomes" id="UP000004568"/>
    </source>
</evidence>
<keyword evidence="1" id="KW-0472">Membrane</keyword>
<feature type="transmembrane region" description="Helical" evidence="1">
    <location>
        <begin position="148"/>
        <end position="169"/>
    </location>
</feature>
<dbReference type="AlphaFoldDB" id="F9HNS8"/>
<keyword evidence="1" id="KW-0812">Transmembrane</keyword>
<organism evidence="2 3">
    <name type="scientific">Streptococcus mitis SK1080</name>
    <dbReference type="NCBI Taxonomy" id="1008453"/>
    <lineage>
        <taxon>Bacteria</taxon>
        <taxon>Bacillati</taxon>
        <taxon>Bacillota</taxon>
        <taxon>Bacilli</taxon>
        <taxon>Lactobacillales</taxon>
        <taxon>Streptococcaceae</taxon>
        <taxon>Streptococcus</taxon>
        <taxon>Streptococcus mitis group</taxon>
    </lineage>
</organism>
<reference evidence="2 3" key="1">
    <citation type="submission" date="2011-05" db="EMBL/GenBank/DDBJ databases">
        <authorList>
            <person name="Durkin A.S."/>
            <person name="Radune D."/>
            <person name="Hostetler J."/>
            <person name="Torralba M."/>
            <person name="Gillis M."/>
            <person name="Methe B."/>
            <person name="Sutton G."/>
            <person name="Nelson K.E."/>
        </authorList>
    </citation>
    <scope>NUCLEOTIDE SEQUENCE [LARGE SCALE GENOMIC DNA]</scope>
    <source>
        <strain evidence="2 3">SK1080</strain>
    </source>
</reference>
<sequence>MNEILKQLATPAIITGLISSLYAYFQKRKEEYHKYVYENKQENFKELVVYVDELVDKGITNPDLEKLLFKISQKINPYGREIKTFGKYQWIEDDGYVWYQIEMIEKKLASKILQIEDLKELAHRIQISKRLLNIKVEQNISPINSVKIWFYLFQYGMLLLQMFLIYFGYNSFIEQPTELSLLLAYWLIVVVILIFLLPELSVNESDHRKSEIGITVLIFSIVAVDAITAYYSFKSYNNVFIAPLVGIVSLCLIVGVLILKAIIFGASEIGKVSTIYIEEYRKLQEPKLSKRRFIDNFTVIPFFNKIQKLFHKDKREGNDDP</sequence>
<dbReference type="Proteomes" id="UP000004568">
    <property type="component" value="Unassembled WGS sequence"/>
</dbReference>
<dbReference type="OrthoDB" id="2214134at2"/>
<keyword evidence="1" id="KW-1133">Transmembrane helix</keyword>
<dbReference type="PATRIC" id="fig|1008453.3.peg.1325"/>
<evidence type="ECO:0000313" key="2">
    <source>
        <dbReference type="EMBL" id="EGP67993.1"/>
    </source>
</evidence>
<feature type="transmembrane region" description="Helical" evidence="1">
    <location>
        <begin position="239"/>
        <end position="263"/>
    </location>
</feature>
<dbReference type="EMBL" id="AFQV01000023">
    <property type="protein sequence ID" value="EGP67993.1"/>
    <property type="molecule type" value="Genomic_DNA"/>
</dbReference>
<comment type="caution">
    <text evidence="2">The sequence shown here is derived from an EMBL/GenBank/DDBJ whole genome shotgun (WGS) entry which is preliminary data.</text>
</comment>
<evidence type="ECO:0000256" key="1">
    <source>
        <dbReference type="SAM" id="Phobius"/>
    </source>
</evidence>
<proteinExistence type="predicted"/>
<feature type="transmembrane region" description="Helical" evidence="1">
    <location>
        <begin position="212"/>
        <end position="233"/>
    </location>
</feature>
<gene>
    <name evidence="2" type="ORF">HMPREF9957_1743</name>
</gene>
<feature type="transmembrane region" description="Helical" evidence="1">
    <location>
        <begin position="181"/>
        <end position="200"/>
    </location>
</feature>
<protein>
    <submittedName>
        <fullName evidence="2">Conserved domain protein</fullName>
    </submittedName>
</protein>
<accession>F9HNS8</accession>
<name>F9HNS8_STRMT</name>